<accession>A0A090TQG8</accession>
<keyword evidence="1" id="KW-0805">Transcription regulation</keyword>
<dbReference type="InterPro" id="IPR039422">
    <property type="entry name" value="MarR/SlyA-like"/>
</dbReference>
<evidence type="ECO:0000313" key="6">
    <source>
        <dbReference type="Proteomes" id="UP000029224"/>
    </source>
</evidence>
<dbReference type="SUPFAM" id="SSF46785">
    <property type="entry name" value="Winged helix' DNA-binding domain"/>
    <property type="match status" value="1"/>
</dbReference>
<reference evidence="5 6" key="1">
    <citation type="submission" date="2014-09" db="EMBL/GenBank/DDBJ databases">
        <title>Vibrio maritimus JCM 19240. (C210) whole genome shotgun sequence.</title>
        <authorList>
            <person name="Sawabe T."/>
            <person name="Meirelles P."/>
            <person name="Nakanishi M."/>
            <person name="Sayaka M."/>
            <person name="Hattori M."/>
            <person name="Ohkuma M."/>
        </authorList>
    </citation>
    <scope>NUCLEOTIDE SEQUENCE [LARGE SCALE GENOMIC DNA]</scope>
    <source>
        <strain evidence="5 6">JCM 19240</strain>
    </source>
</reference>
<dbReference type="EMBL" id="BBMT01000003">
    <property type="protein sequence ID" value="GAL33377.1"/>
    <property type="molecule type" value="Genomic_DNA"/>
</dbReference>
<dbReference type="InterPro" id="IPR036388">
    <property type="entry name" value="WH-like_DNA-bd_sf"/>
</dbReference>
<dbReference type="InterPro" id="IPR023187">
    <property type="entry name" value="Tscrpt_reg_MarR-type_CS"/>
</dbReference>
<comment type="caution">
    <text evidence="5">The sequence shown here is derived from an EMBL/GenBank/DDBJ whole genome shotgun (WGS) entry which is preliminary data.</text>
</comment>
<dbReference type="Gene3D" id="1.10.10.10">
    <property type="entry name" value="Winged helix-like DNA-binding domain superfamily/Winged helix DNA-binding domain"/>
    <property type="match status" value="1"/>
</dbReference>
<evidence type="ECO:0000256" key="2">
    <source>
        <dbReference type="ARBA" id="ARBA00023125"/>
    </source>
</evidence>
<dbReference type="PANTHER" id="PTHR33164">
    <property type="entry name" value="TRANSCRIPTIONAL REGULATOR, MARR FAMILY"/>
    <property type="match status" value="1"/>
</dbReference>
<organism evidence="5 6">
    <name type="scientific">Vibrio maritimus</name>
    <dbReference type="NCBI Taxonomy" id="990268"/>
    <lineage>
        <taxon>Bacteria</taxon>
        <taxon>Pseudomonadati</taxon>
        <taxon>Pseudomonadota</taxon>
        <taxon>Gammaproteobacteria</taxon>
        <taxon>Vibrionales</taxon>
        <taxon>Vibrionaceae</taxon>
        <taxon>Vibrio</taxon>
    </lineage>
</organism>
<dbReference type="PROSITE" id="PS01117">
    <property type="entry name" value="HTH_MARR_1"/>
    <property type="match status" value="1"/>
</dbReference>
<proteinExistence type="predicted"/>
<keyword evidence="2" id="KW-0238">DNA-binding</keyword>
<sequence length="142" mass="16070">MSENTSLESVFRLVHSLKRQMTEQIEQLDYDIAPMHMRVMKIITKTSPCTSIDVAHYLDRDKAQVTRLINALISQGLLVKVANPADKRSQFLELTESGLEVMTNLASIDRKVFEIMSQGINKDELEAFTGIAEKMAKNLERG</sequence>
<dbReference type="PRINTS" id="PR00598">
    <property type="entry name" value="HTHMARR"/>
</dbReference>
<reference evidence="5 6" key="2">
    <citation type="submission" date="2014-09" db="EMBL/GenBank/DDBJ databases">
        <authorList>
            <consortium name="NBRP consortium"/>
            <person name="Sawabe T."/>
            <person name="Meirelles P."/>
            <person name="Nakanishi M."/>
            <person name="Sayaka M."/>
            <person name="Hattori M."/>
            <person name="Ohkuma M."/>
        </authorList>
    </citation>
    <scope>NUCLEOTIDE SEQUENCE [LARGE SCALE GENOMIC DNA]</scope>
    <source>
        <strain evidence="5 6">JCM 19240</strain>
    </source>
</reference>
<gene>
    <name evidence="5" type="ORF">JCM19240_2073</name>
</gene>
<name>A0A090TQG8_9VIBR</name>
<protein>
    <submittedName>
        <fullName evidence="5">Transcriptional regulator MarR family</fullName>
    </submittedName>
</protein>
<dbReference type="GO" id="GO:0003700">
    <property type="term" value="F:DNA-binding transcription factor activity"/>
    <property type="evidence" value="ECO:0007669"/>
    <property type="project" value="InterPro"/>
</dbReference>
<dbReference type="InterPro" id="IPR000835">
    <property type="entry name" value="HTH_MarR-typ"/>
</dbReference>
<evidence type="ECO:0000256" key="3">
    <source>
        <dbReference type="ARBA" id="ARBA00023163"/>
    </source>
</evidence>
<dbReference type="OrthoDB" id="6196575at2"/>
<feature type="domain" description="HTH marR-type" evidence="4">
    <location>
        <begin position="7"/>
        <end position="137"/>
    </location>
</feature>
<dbReference type="PROSITE" id="PS50995">
    <property type="entry name" value="HTH_MARR_2"/>
    <property type="match status" value="1"/>
</dbReference>
<dbReference type="PANTHER" id="PTHR33164:SF43">
    <property type="entry name" value="HTH-TYPE TRANSCRIPTIONAL REPRESSOR YETL"/>
    <property type="match status" value="1"/>
</dbReference>
<evidence type="ECO:0000256" key="1">
    <source>
        <dbReference type="ARBA" id="ARBA00023015"/>
    </source>
</evidence>
<dbReference type="Proteomes" id="UP000029224">
    <property type="component" value="Unassembled WGS sequence"/>
</dbReference>
<dbReference type="AlphaFoldDB" id="A0A090TQG8"/>
<dbReference type="GO" id="GO:0006950">
    <property type="term" value="P:response to stress"/>
    <property type="evidence" value="ECO:0007669"/>
    <property type="project" value="TreeGrafter"/>
</dbReference>
<dbReference type="Pfam" id="PF13463">
    <property type="entry name" value="HTH_27"/>
    <property type="match status" value="1"/>
</dbReference>
<evidence type="ECO:0000259" key="4">
    <source>
        <dbReference type="PROSITE" id="PS50995"/>
    </source>
</evidence>
<evidence type="ECO:0000313" key="5">
    <source>
        <dbReference type="EMBL" id="GAL33377.1"/>
    </source>
</evidence>
<dbReference type="InterPro" id="IPR036390">
    <property type="entry name" value="WH_DNA-bd_sf"/>
</dbReference>
<dbReference type="SMART" id="SM00347">
    <property type="entry name" value="HTH_MARR"/>
    <property type="match status" value="1"/>
</dbReference>
<keyword evidence="6" id="KW-1185">Reference proteome</keyword>
<dbReference type="GO" id="GO:0003677">
    <property type="term" value="F:DNA binding"/>
    <property type="evidence" value="ECO:0007669"/>
    <property type="project" value="UniProtKB-KW"/>
</dbReference>
<keyword evidence="3" id="KW-0804">Transcription</keyword>